<keyword evidence="2" id="KW-0012">Acyltransferase</keyword>
<feature type="domain" description="N-acetyltransferase" evidence="1">
    <location>
        <begin position="48"/>
        <end position="209"/>
    </location>
</feature>
<dbReference type="PANTHER" id="PTHR42791">
    <property type="entry name" value="GNAT FAMILY ACETYLTRANSFERASE"/>
    <property type="match status" value="1"/>
</dbReference>
<dbReference type="EC" id="2.3.1.-" evidence="2"/>
<dbReference type="RefSeq" id="WP_270952400.1">
    <property type="nucleotide sequence ID" value="NZ_JAQGLA010000066.1"/>
</dbReference>
<keyword evidence="3" id="KW-1185">Reference proteome</keyword>
<name>A0ABT4V7K1_9PSEU</name>
<organism evidence="2 3">
    <name type="scientific">Saccharopolyspora oryzae</name>
    <dbReference type="NCBI Taxonomy" id="2997343"/>
    <lineage>
        <taxon>Bacteria</taxon>
        <taxon>Bacillati</taxon>
        <taxon>Actinomycetota</taxon>
        <taxon>Actinomycetes</taxon>
        <taxon>Pseudonocardiales</taxon>
        <taxon>Pseudonocardiaceae</taxon>
        <taxon>Saccharopolyspora</taxon>
    </lineage>
</organism>
<sequence length="210" mass="23345">MKTTKRGSLALRTASGEDATALAELLGTAYCDDPRMAALFPDQARRESRLRSLFSLLLDHEHLNHHTEIAMLDGKPRAAAVWDRPGDRQEPALGRRLAYLPALFSVFRWHLRDATRAIQVFTDTDSHRPDEPHWHLFALATAPQARGGGLGLALLESGLARADAQRTPVYLETTANAGVAHFERLGFRVIHEFPTAGDLTAYGMWRPTRS</sequence>
<dbReference type="PROSITE" id="PS51186">
    <property type="entry name" value="GNAT"/>
    <property type="match status" value="1"/>
</dbReference>
<dbReference type="Proteomes" id="UP001210380">
    <property type="component" value="Unassembled WGS sequence"/>
</dbReference>
<proteinExistence type="predicted"/>
<dbReference type="EMBL" id="JAQGLA010000066">
    <property type="protein sequence ID" value="MDA3629386.1"/>
    <property type="molecule type" value="Genomic_DNA"/>
</dbReference>
<reference evidence="2 3" key="1">
    <citation type="submission" date="2022-11" db="EMBL/GenBank/DDBJ databases">
        <title>Draft genome sequence of Saccharopolyspora sp. WRP15-2 isolated from rhizosphere soils of wild rice in Thailand.</title>
        <authorList>
            <person name="Duangmal K."/>
            <person name="Kammanee S."/>
            <person name="Muangham S."/>
        </authorList>
    </citation>
    <scope>NUCLEOTIDE SEQUENCE [LARGE SCALE GENOMIC DNA]</scope>
    <source>
        <strain evidence="2 3">WRP15-2</strain>
    </source>
</reference>
<dbReference type="InterPro" id="IPR052523">
    <property type="entry name" value="Trichothecene_AcTrans"/>
</dbReference>
<dbReference type="Pfam" id="PF00583">
    <property type="entry name" value="Acetyltransf_1"/>
    <property type="match status" value="1"/>
</dbReference>
<comment type="caution">
    <text evidence="2">The sequence shown here is derived from an EMBL/GenBank/DDBJ whole genome shotgun (WGS) entry which is preliminary data.</text>
</comment>
<protein>
    <submittedName>
        <fullName evidence="2">GNAT family N-acetyltransferase</fullName>
        <ecNumber evidence="2">2.3.1.-</ecNumber>
    </submittedName>
</protein>
<evidence type="ECO:0000259" key="1">
    <source>
        <dbReference type="PROSITE" id="PS51186"/>
    </source>
</evidence>
<gene>
    <name evidence="2" type="ORF">OU415_28425</name>
</gene>
<accession>A0ABT4V7K1</accession>
<dbReference type="GO" id="GO:0016746">
    <property type="term" value="F:acyltransferase activity"/>
    <property type="evidence" value="ECO:0007669"/>
    <property type="project" value="UniProtKB-KW"/>
</dbReference>
<dbReference type="SUPFAM" id="SSF55729">
    <property type="entry name" value="Acyl-CoA N-acyltransferases (Nat)"/>
    <property type="match status" value="1"/>
</dbReference>
<evidence type="ECO:0000313" key="3">
    <source>
        <dbReference type="Proteomes" id="UP001210380"/>
    </source>
</evidence>
<evidence type="ECO:0000313" key="2">
    <source>
        <dbReference type="EMBL" id="MDA3629386.1"/>
    </source>
</evidence>
<dbReference type="InterPro" id="IPR016181">
    <property type="entry name" value="Acyl_CoA_acyltransferase"/>
</dbReference>
<dbReference type="InterPro" id="IPR000182">
    <property type="entry name" value="GNAT_dom"/>
</dbReference>
<dbReference type="PANTHER" id="PTHR42791:SF1">
    <property type="entry name" value="N-ACETYLTRANSFERASE DOMAIN-CONTAINING PROTEIN"/>
    <property type="match status" value="1"/>
</dbReference>
<dbReference type="Gene3D" id="3.40.630.30">
    <property type="match status" value="1"/>
</dbReference>
<keyword evidence="2" id="KW-0808">Transferase</keyword>